<protein>
    <recommendedName>
        <fullName evidence="4">F-box domain-containing protein</fullName>
    </recommendedName>
</protein>
<keyword evidence="3" id="KW-1185">Reference proteome</keyword>
<dbReference type="AlphaFoldDB" id="A0A9P7GKY8"/>
<feature type="region of interest" description="Disordered" evidence="1">
    <location>
        <begin position="1"/>
        <end position="27"/>
    </location>
</feature>
<evidence type="ECO:0000313" key="3">
    <source>
        <dbReference type="Proteomes" id="UP000717328"/>
    </source>
</evidence>
<gene>
    <name evidence="2" type="ORF">H0H81_005484</name>
</gene>
<evidence type="ECO:0000313" key="2">
    <source>
        <dbReference type="EMBL" id="KAG5649195.1"/>
    </source>
</evidence>
<reference evidence="2" key="2">
    <citation type="submission" date="2021-10" db="EMBL/GenBank/DDBJ databases">
        <title>Phylogenomics reveals ancestral predisposition of the termite-cultivated fungus Termitomyces towards a domesticated lifestyle.</title>
        <authorList>
            <person name="Auxier B."/>
            <person name="Grum-Grzhimaylo A."/>
            <person name="Cardenas M.E."/>
            <person name="Lodge J.D."/>
            <person name="Laessoe T."/>
            <person name="Pedersen O."/>
            <person name="Smith M.E."/>
            <person name="Kuyper T.W."/>
            <person name="Franco-Molano E.A."/>
            <person name="Baroni T.J."/>
            <person name="Aanen D.K."/>
        </authorList>
    </citation>
    <scope>NUCLEOTIDE SEQUENCE</scope>
    <source>
        <strain evidence="2">D49</strain>
    </source>
</reference>
<name>A0A9P7GKY8_9AGAR</name>
<proteinExistence type="predicted"/>
<reference evidence="2" key="1">
    <citation type="submission" date="2021-02" db="EMBL/GenBank/DDBJ databases">
        <authorList>
            <person name="Nieuwenhuis M."/>
            <person name="Van De Peppel L.J.J."/>
        </authorList>
    </citation>
    <scope>NUCLEOTIDE SEQUENCE</scope>
    <source>
        <strain evidence="2">D49</strain>
    </source>
</reference>
<dbReference type="EMBL" id="JABCKI010001398">
    <property type="protein sequence ID" value="KAG5649195.1"/>
    <property type="molecule type" value="Genomic_DNA"/>
</dbReference>
<accession>A0A9P7GKY8</accession>
<dbReference type="OrthoDB" id="3365698at2759"/>
<feature type="compositionally biased region" description="Low complexity" evidence="1">
    <location>
        <begin position="7"/>
        <end position="20"/>
    </location>
</feature>
<evidence type="ECO:0008006" key="4">
    <source>
        <dbReference type="Google" id="ProtNLM"/>
    </source>
</evidence>
<sequence length="189" mass="21800">DKRRPVSASATPTSPLSSDLGLHSDYEVPSPAPRTLEQLQAEYTLRHVQSQISSLGHLFQTNNPPSDPELQQIARLLHNVNVELSKFNSQDLDQAFQIAVFDPLEHLRNALQGSVSPIRQLNGEILRRIFSECLPSSLINEKRIFWNFLDERESPWTLTRVSRRWREIILTDQRLWSSIDTDYVIRDSQ</sequence>
<feature type="non-terminal residue" evidence="2">
    <location>
        <position position="189"/>
    </location>
</feature>
<dbReference type="Proteomes" id="UP000717328">
    <property type="component" value="Unassembled WGS sequence"/>
</dbReference>
<evidence type="ECO:0000256" key="1">
    <source>
        <dbReference type="SAM" id="MobiDB-lite"/>
    </source>
</evidence>
<comment type="caution">
    <text evidence="2">The sequence shown here is derived from an EMBL/GenBank/DDBJ whole genome shotgun (WGS) entry which is preliminary data.</text>
</comment>
<organism evidence="2 3">
    <name type="scientific">Sphagnurus paluster</name>
    <dbReference type="NCBI Taxonomy" id="117069"/>
    <lineage>
        <taxon>Eukaryota</taxon>
        <taxon>Fungi</taxon>
        <taxon>Dikarya</taxon>
        <taxon>Basidiomycota</taxon>
        <taxon>Agaricomycotina</taxon>
        <taxon>Agaricomycetes</taxon>
        <taxon>Agaricomycetidae</taxon>
        <taxon>Agaricales</taxon>
        <taxon>Tricholomatineae</taxon>
        <taxon>Lyophyllaceae</taxon>
        <taxon>Sphagnurus</taxon>
    </lineage>
</organism>